<feature type="compositionally biased region" description="Low complexity" evidence="2">
    <location>
        <begin position="211"/>
        <end position="248"/>
    </location>
</feature>
<comment type="caution">
    <text evidence="3">The sequence shown here is derived from an EMBL/GenBank/DDBJ whole genome shotgun (WGS) entry which is preliminary data.</text>
</comment>
<feature type="compositionally biased region" description="Low complexity" evidence="2">
    <location>
        <begin position="38"/>
        <end position="102"/>
    </location>
</feature>
<feature type="compositionally biased region" description="Low complexity" evidence="2">
    <location>
        <begin position="129"/>
        <end position="153"/>
    </location>
</feature>
<dbReference type="Pfam" id="PF03993">
    <property type="entry name" value="DUF349"/>
    <property type="match status" value="4"/>
</dbReference>
<feature type="compositionally biased region" description="Low complexity" evidence="2">
    <location>
        <begin position="162"/>
        <end position="174"/>
    </location>
</feature>
<accession>A0A5R8WPP6</accession>
<proteinExistence type="predicted"/>
<organism evidence="3 4">
    <name type="scientific">Hymenobacter jeollabukensis</name>
    <dbReference type="NCBI Taxonomy" id="2025313"/>
    <lineage>
        <taxon>Bacteria</taxon>
        <taxon>Pseudomonadati</taxon>
        <taxon>Bacteroidota</taxon>
        <taxon>Cytophagia</taxon>
        <taxon>Cytophagales</taxon>
        <taxon>Hymenobacteraceae</taxon>
        <taxon>Hymenobacter</taxon>
    </lineage>
</organism>
<evidence type="ECO:0000256" key="1">
    <source>
        <dbReference type="SAM" id="Coils"/>
    </source>
</evidence>
<reference evidence="3 4" key="1">
    <citation type="submission" date="2019-05" db="EMBL/GenBank/DDBJ databases">
        <title>Hymenobacter edaphi sp. nov., isolated from abandoned arsenic-contaminated farmland soil.</title>
        <authorList>
            <person name="Nie L."/>
        </authorList>
    </citation>
    <scope>NUCLEOTIDE SEQUENCE [LARGE SCALE GENOMIC DNA]</scope>
    <source>
        <strain evidence="3 4">1-3-3-8</strain>
    </source>
</reference>
<evidence type="ECO:0000256" key="2">
    <source>
        <dbReference type="SAM" id="MobiDB-lite"/>
    </source>
</evidence>
<sequence>MQPENETPNRPESNQDNPMSILERRLAEIAQSRQQGGPAADAPADSQPQPATAPAQPAAAAPAEVPAAAAPEVPTAAARPDVEAAASPSAQPAAAPSPAVAAEDITEHADHSAPAAIDPTAEPGTAGTEPTPVVPAEASVATAEAASSDAAADYGQSAANKAFAEQQQVEVAQADSPSAAQQRAEEHYGNEGPGAVAQASETNPPVPAIQPDVTPAPATEPAAVTLPAQPLASAEALEDAPAPLAALPTSNNESAAEAAHAAEHVAPHHEDDEDYVPETPAPDFAKLDQPAQGAYLLELLRRPDARQNRRQILDLHRQYEQGVGSERGTARQRFTEAGNNAEDFSFSGPEHYAEVTRAMQDYRDARVRDARNEDEQRAKNLAHKQHLLSQLRQLVESAETKDSSARIKTLQAEWKATGPVPQQQSQELWNSYHALLDIYYNNRGLFFEMKELDRRRNLEAKEALIKRAEDLVQQPSINKALTELRQLHEEWKGVGPVPNEMREPLWQRFLQASEQVHNRKRAFVDARSAQENANLQRKQELLAQILPFGDFKTERVNEWRAKTDELQTLKEQWDAAGLVPRSQAETMNKQFWASYKGFFQHKNQFFKALDEEKNRNLKAKIALCEQAEAALENPNWEEGREVVIRVQKEWKNIGRVPEKQSDKIWHRFRTACDSFFERKQTETRQREQHQQQLSQDQAARLDSVASHIATLSEDNPGTQEGLQALVAEWSQSELPQQGRRGGSGAQAEEKFLELISKYIDTIPGLTYVERDEQRFQLEVQRLKSNPEAQQLLYRKEQNLRRDINELENDVATLQTNLDFFARSKNAGQLREEYQGRIDEAKVRIERLKRQLRVVRS</sequence>
<keyword evidence="4" id="KW-1185">Reference proteome</keyword>
<evidence type="ECO:0000313" key="4">
    <source>
        <dbReference type="Proteomes" id="UP000305517"/>
    </source>
</evidence>
<gene>
    <name evidence="3" type="ORF">FDY95_14100</name>
</gene>
<dbReference type="InterPro" id="IPR007139">
    <property type="entry name" value="DUF349"/>
</dbReference>
<feature type="coiled-coil region" evidence="1">
    <location>
        <begin position="789"/>
        <end position="850"/>
    </location>
</feature>
<dbReference type="AlphaFoldDB" id="A0A5R8WPP6"/>
<dbReference type="Proteomes" id="UP000305517">
    <property type="component" value="Unassembled WGS sequence"/>
</dbReference>
<dbReference type="RefSeq" id="WP_138078556.1">
    <property type="nucleotide sequence ID" value="NZ_VAJM01000006.1"/>
</dbReference>
<feature type="compositionally biased region" description="Basic and acidic residues" evidence="2">
    <location>
        <begin position="260"/>
        <end position="270"/>
    </location>
</feature>
<name>A0A5R8WPP6_9BACT</name>
<dbReference type="EMBL" id="VAJM01000006">
    <property type="protein sequence ID" value="TLM91691.1"/>
    <property type="molecule type" value="Genomic_DNA"/>
</dbReference>
<keyword evidence="1" id="KW-0175">Coiled coil</keyword>
<feature type="region of interest" description="Disordered" evidence="2">
    <location>
        <begin position="1"/>
        <end position="287"/>
    </location>
</feature>
<feature type="compositionally biased region" description="Polar residues" evidence="2">
    <location>
        <begin position="1"/>
        <end position="18"/>
    </location>
</feature>
<dbReference type="OrthoDB" id="5422202at2"/>
<evidence type="ECO:0000313" key="3">
    <source>
        <dbReference type="EMBL" id="TLM91691.1"/>
    </source>
</evidence>
<protein>
    <submittedName>
        <fullName evidence="3">DUF349 domain-containing protein</fullName>
    </submittedName>
</protein>